<dbReference type="EC" id="4.2.1.163" evidence="3"/>
<sequence>MTIDIEAASDLLWRAWHEGRVIDALPDGLRPRDRAEGYAVQARLAAHSPAPLAGWKIAATSVAGQRHINVDGPLAGRILAERVHAAGAHLSMAGNRMKVAEPEFVFRVGRPLTPRAQPYAIDEVREAVAGLYLGIEFPDSRFVDFVTAGEAQLIADNACAHAFVLGPCALGTWQGIDLAAHRVRATVAGHARQYEREGEGTNVLGDPYIALTWLVNELSRLQIALTPDQFVTTGTCMTPLGIEPGDEVTVDYGAFGSMTCRFEA</sequence>
<dbReference type="Gene3D" id="3.90.850.10">
    <property type="entry name" value="Fumarylacetoacetase-like, C-terminal domain"/>
    <property type="match status" value="1"/>
</dbReference>
<dbReference type="InterPro" id="IPR036663">
    <property type="entry name" value="Fumarylacetoacetase_C_sf"/>
</dbReference>
<dbReference type="SUPFAM" id="SSF56529">
    <property type="entry name" value="FAH"/>
    <property type="match status" value="1"/>
</dbReference>
<keyword evidence="1 3" id="KW-0456">Lyase</keyword>
<dbReference type="InterPro" id="IPR011234">
    <property type="entry name" value="Fumarylacetoacetase-like_C"/>
</dbReference>
<dbReference type="PANTHER" id="PTHR30143">
    <property type="entry name" value="ACID HYDRATASE"/>
    <property type="match status" value="1"/>
</dbReference>
<evidence type="ECO:0000313" key="4">
    <source>
        <dbReference type="Proteomes" id="UP000656319"/>
    </source>
</evidence>
<dbReference type="InterPro" id="IPR050772">
    <property type="entry name" value="Hydratase-Decarb/MhpD_sf"/>
</dbReference>
<comment type="caution">
    <text evidence="3">The sequence shown here is derived from an EMBL/GenBank/DDBJ whole genome shotgun (WGS) entry which is preliminary data.</text>
</comment>
<evidence type="ECO:0000313" key="3">
    <source>
        <dbReference type="EMBL" id="CAD6560099.1"/>
    </source>
</evidence>
<reference evidence="3 4" key="1">
    <citation type="submission" date="2020-10" db="EMBL/GenBank/DDBJ databases">
        <authorList>
            <person name="Peeters C."/>
        </authorList>
    </citation>
    <scope>NUCLEOTIDE SEQUENCE [LARGE SCALE GENOMIC DNA]</scope>
    <source>
        <strain evidence="3 4">LMG 27952</strain>
    </source>
</reference>
<feature type="domain" description="Fumarylacetoacetase-like C-terminal" evidence="2">
    <location>
        <begin position="99"/>
        <end position="262"/>
    </location>
</feature>
<keyword evidence="4" id="KW-1185">Reference proteome</keyword>
<name>A0ABM8P9R1_9BURK</name>
<gene>
    <name evidence="3" type="primary">hpcG_3</name>
    <name evidence="3" type="ORF">LMG27952_07040</name>
</gene>
<dbReference type="Pfam" id="PF01557">
    <property type="entry name" value="FAA_hydrolase"/>
    <property type="match status" value="1"/>
</dbReference>
<accession>A0ABM8P9R1</accession>
<evidence type="ECO:0000256" key="1">
    <source>
        <dbReference type="ARBA" id="ARBA00023239"/>
    </source>
</evidence>
<evidence type="ECO:0000259" key="2">
    <source>
        <dbReference type="Pfam" id="PF01557"/>
    </source>
</evidence>
<dbReference type="GO" id="GO:0016829">
    <property type="term" value="F:lyase activity"/>
    <property type="evidence" value="ECO:0007669"/>
    <property type="project" value="UniProtKB-KW"/>
</dbReference>
<organism evidence="3 4">
    <name type="scientific">Paraburkholderia hiiakae</name>
    <dbReference type="NCBI Taxonomy" id="1081782"/>
    <lineage>
        <taxon>Bacteria</taxon>
        <taxon>Pseudomonadati</taxon>
        <taxon>Pseudomonadota</taxon>
        <taxon>Betaproteobacteria</taxon>
        <taxon>Burkholderiales</taxon>
        <taxon>Burkholderiaceae</taxon>
        <taxon>Paraburkholderia</taxon>
    </lineage>
</organism>
<dbReference type="Proteomes" id="UP000656319">
    <property type="component" value="Unassembled WGS sequence"/>
</dbReference>
<protein>
    <submittedName>
        <fullName evidence="3">2-oxo-hept-4-ene-1,7-dioate hydratase</fullName>
        <ecNumber evidence="3">4.2.1.163</ecNumber>
    </submittedName>
</protein>
<proteinExistence type="predicted"/>
<dbReference type="RefSeq" id="WP_201700472.1">
    <property type="nucleotide sequence ID" value="NZ_CAJHCQ010000029.1"/>
</dbReference>
<dbReference type="PANTHER" id="PTHR30143:SF0">
    <property type="entry name" value="2-KETO-4-PENTENOATE HYDRATASE"/>
    <property type="match status" value="1"/>
</dbReference>
<dbReference type="EMBL" id="CAJHCQ010000029">
    <property type="protein sequence ID" value="CAD6560099.1"/>
    <property type="molecule type" value="Genomic_DNA"/>
</dbReference>